<name>A0A285S479_9FIRM</name>
<evidence type="ECO:0000313" key="1">
    <source>
        <dbReference type="EMBL" id="SOC01825.1"/>
    </source>
</evidence>
<dbReference type="RefSeq" id="WP_242962010.1">
    <property type="nucleotide sequence ID" value="NZ_OBMR01000005.1"/>
</dbReference>
<proteinExistence type="predicted"/>
<dbReference type="Proteomes" id="UP000219563">
    <property type="component" value="Unassembled WGS sequence"/>
</dbReference>
<gene>
    <name evidence="1" type="ORF">SAMN02910411_1811</name>
</gene>
<reference evidence="1 2" key="1">
    <citation type="submission" date="2017-08" db="EMBL/GenBank/DDBJ databases">
        <authorList>
            <person name="de Groot N.N."/>
        </authorList>
    </citation>
    <scope>NUCLEOTIDE SEQUENCE [LARGE SCALE GENOMIC DNA]</scope>
    <source>
        <strain evidence="1 2">DSM 9787</strain>
    </source>
</reference>
<protein>
    <submittedName>
        <fullName evidence="1">Uncharacterized protein</fullName>
    </submittedName>
</protein>
<dbReference type="EMBL" id="OBMR01000005">
    <property type="protein sequence ID" value="SOC01825.1"/>
    <property type="molecule type" value="Genomic_DNA"/>
</dbReference>
<dbReference type="AlphaFoldDB" id="A0A285S479"/>
<organism evidence="1 2">
    <name type="scientific">Pseudobutyrivibrio ruminis DSM 9787</name>
    <dbReference type="NCBI Taxonomy" id="1123011"/>
    <lineage>
        <taxon>Bacteria</taxon>
        <taxon>Bacillati</taxon>
        <taxon>Bacillota</taxon>
        <taxon>Clostridia</taxon>
        <taxon>Lachnospirales</taxon>
        <taxon>Lachnospiraceae</taxon>
        <taxon>Pseudobutyrivibrio</taxon>
    </lineage>
</organism>
<evidence type="ECO:0000313" key="2">
    <source>
        <dbReference type="Proteomes" id="UP000219563"/>
    </source>
</evidence>
<sequence length="176" mass="19682">MKNNVNVSVIQDADGNNIVMINDIAFKGKRSMNWDDVKEYLKGFVGNNYTIAGSNEVVYIGTDLPDEYTGSDYTYNLKGAVAKAKANAAQGLGELIEIATNGKHTENKKKKHNIDGANGWYRYDSCFALPVYGVDNKVERYNVFNVNLIIRHDLDGKKYLYDIINIKKETSNPLGC</sequence>
<accession>A0A285S479</accession>